<proteinExistence type="predicted"/>
<evidence type="ECO:0000313" key="2">
    <source>
        <dbReference type="EMBL" id="MBW0575681.1"/>
    </source>
</evidence>
<evidence type="ECO:0000256" key="1">
    <source>
        <dbReference type="SAM" id="MobiDB-lite"/>
    </source>
</evidence>
<feature type="compositionally biased region" description="Polar residues" evidence="1">
    <location>
        <begin position="178"/>
        <end position="201"/>
    </location>
</feature>
<reference evidence="2" key="1">
    <citation type="submission" date="2021-03" db="EMBL/GenBank/DDBJ databases">
        <title>Draft genome sequence of rust myrtle Austropuccinia psidii MF-1, a brazilian biotype.</title>
        <authorList>
            <person name="Quecine M.C."/>
            <person name="Pachon D.M.R."/>
            <person name="Bonatelli M.L."/>
            <person name="Correr F.H."/>
            <person name="Franceschini L.M."/>
            <person name="Leite T.F."/>
            <person name="Margarido G.R.A."/>
            <person name="Almeida C.A."/>
            <person name="Ferrarezi J.A."/>
            <person name="Labate C.A."/>
        </authorList>
    </citation>
    <scope>NUCLEOTIDE SEQUENCE</scope>
    <source>
        <strain evidence="2">MF-1</strain>
    </source>
</reference>
<dbReference type="EMBL" id="AVOT02096770">
    <property type="protein sequence ID" value="MBW0575681.1"/>
    <property type="molecule type" value="Genomic_DNA"/>
</dbReference>
<feature type="region of interest" description="Disordered" evidence="1">
    <location>
        <begin position="170"/>
        <end position="201"/>
    </location>
</feature>
<comment type="caution">
    <text evidence="2">The sequence shown here is derived from an EMBL/GenBank/DDBJ whole genome shotgun (WGS) entry which is preliminary data.</text>
</comment>
<protein>
    <submittedName>
        <fullName evidence="2">Uncharacterized protein</fullName>
    </submittedName>
</protein>
<gene>
    <name evidence="2" type="ORF">O181_115396</name>
</gene>
<keyword evidence="3" id="KW-1185">Reference proteome</keyword>
<sequence>MESYIASKIHLYNEYQPPFYEENYHQDYHYEEEEPIPEDIDEENLKEALEIFSKTLHLVPKKYLKGVTEIIQGEELEGTEDQMKLIFIKIQKINNYIQEKKEKQRTMKKLWGFATQMLYLVPKTNLRSVKGILMEFEDKEEEIEEEELLASIITRISDYSKEEIEKEKKLKKSLNKSTPIRQCQRTQENQPQKESLTLSSYQPESYRITSRKFKNKKNQVSIKPNPEIPIKHSKDELTSNDLKIRIINNVNLNYPQTSENTYSSNMEASTPSEVELVQNEGLKPKQLVNSVSPVCGKSGCHIIKEQTTVSEFYKQFVEAIFSKPKHSISPRELLRVTSGAPIKFTKKWVNEFKNKNRTHQINIPQIYSSIEDYISNGKALSLIEEKSSPQKEQNIKINNQLFNNSNYLSIHEPSKEVEESTNPKDKGINKDEEILLKQEDEIKGEISSPQSIKMKRLLHSLDYSPQLPKVISIPQDQIIPLSSKHLPLTHEKEPLSSLMINIPPKKEITLQNENEFLIKAPALSKIEQNPISFIFHTYDIYKQFNNKKTPYFDILLNPLLEKLFNSQSSFARRYTYKRTKIKSNVYNISLKIYIKKNILTE</sequence>
<dbReference type="AlphaFoldDB" id="A0A9Q3K8S0"/>
<evidence type="ECO:0000313" key="3">
    <source>
        <dbReference type="Proteomes" id="UP000765509"/>
    </source>
</evidence>
<name>A0A9Q3K8S0_9BASI</name>
<dbReference type="Proteomes" id="UP000765509">
    <property type="component" value="Unassembled WGS sequence"/>
</dbReference>
<organism evidence="2 3">
    <name type="scientific">Austropuccinia psidii MF-1</name>
    <dbReference type="NCBI Taxonomy" id="1389203"/>
    <lineage>
        <taxon>Eukaryota</taxon>
        <taxon>Fungi</taxon>
        <taxon>Dikarya</taxon>
        <taxon>Basidiomycota</taxon>
        <taxon>Pucciniomycotina</taxon>
        <taxon>Pucciniomycetes</taxon>
        <taxon>Pucciniales</taxon>
        <taxon>Sphaerophragmiaceae</taxon>
        <taxon>Austropuccinia</taxon>
    </lineage>
</organism>
<accession>A0A9Q3K8S0</accession>